<proteinExistence type="predicted"/>
<dbReference type="PANTHER" id="PTHR35043:SF7">
    <property type="entry name" value="TRANSCRIPTION FACTOR DOMAIN-CONTAINING PROTEIN"/>
    <property type="match status" value="1"/>
</dbReference>
<evidence type="ECO:0000313" key="2">
    <source>
        <dbReference type="Proteomes" id="UP000266188"/>
    </source>
</evidence>
<dbReference type="PANTHER" id="PTHR35043">
    <property type="entry name" value="TRANSCRIPTION FACTOR DOMAIN-CONTAINING PROTEIN"/>
    <property type="match status" value="1"/>
</dbReference>
<name>A0A3A2ZTI3_9EURO</name>
<gene>
    <name evidence="1" type="ORF">PHISCL_02972</name>
</gene>
<evidence type="ECO:0000313" key="1">
    <source>
        <dbReference type="EMBL" id="RJE24707.1"/>
    </source>
</evidence>
<dbReference type="AlphaFoldDB" id="A0A3A2ZTI3"/>
<keyword evidence="2" id="KW-1185">Reference proteome</keyword>
<reference evidence="2" key="1">
    <citation type="submission" date="2017-02" db="EMBL/GenBank/DDBJ databases">
        <authorList>
            <person name="Tafer H."/>
            <person name="Lopandic K."/>
        </authorList>
    </citation>
    <scope>NUCLEOTIDE SEQUENCE [LARGE SCALE GENOMIC DNA]</scope>
    <source>
        <strain evidence="2">CBS 366.77</strain>
    </source>
</reference>
<organism evidence="1 2">
    <name type="scientific">Aspergillus sclerotialis</name>
    <dbReference type="NCBI Taxonomy" id="2070753"/>
    <lineage>
        <taxon>Eukaryota</taxon>
        <taxon>Fungi</taxon>
        <taxon>Dikarya</taxon>
        <taxon>Ascomycota</taxon>
        <taxon>Pezizomycotina</taxon>
        <taxon>Eurotiomycetes</taxon>
        <taxon>Eurotiomycetidae</taxon>
        <taxon>Eurotiales</taxon>
        <taxon>Aspergillaceae</taxon>
        <taxon>Aspergillus</taxon>
        <taxon>Aspergillus subgen. Polypaecilum</taxon>
    </lineage>
</organism>
<dbReference type="EMBL" id="MVGC01000071">
    <property type="protein sequence ID" value="RJE24707.1"/>
    <property type="molecule type" value="Genomic_DNA"/>
</dbReference>
<dbReference type="STRING" id="2070753.A0A3A2ZTI3"/>
<sequence>MQVVDEMLGQGEMGRNRVLRRRSGQEDPESFMTVLRRIFGAGPQKPDEELGMMRNNVLSSTSVNAQQTFGISHGFLIVMGGLVVDTSRDTERVWPTWCNSLTITPACVEQCFGLEGFEGIDLQFLIKESIAGRSKKDYFTKFITTIQALWFCVQFFVRINESLPISLLELNTFAHSVCALITYSLWWHKPSDIDDPFVLHTDQSDALKDLCAAQWTIGASGKHYEIQRLYRSESEEVTLFTQWEPSFTHRGTDFLMNVFRGRSGITLLPETGEDWYIFGPTKEDRWCYYPRYQGEKHLKMRSFENQPPTMLLQGGDAIAGTQEHVDPQFKSVEVDTITLDR</sequence>
<comment type="caution">
    <text evidence="1">The sequence shown here is derived from an EMBL/GenBank/DDBJ whole genome shotgun (WGS) entry which is preliminary data.</text>
</comment>
<dbReference type="Proteomes" id="UP000266188">
    <property type="component" value="Unassembled WGS sequence"/>
</dbReference>
<dbReference type="OrthoDB" id="3061561at2759"/>
<protein>
    <submittedName>
        <fullName evidence="1">Uncharacterized protein</fullName>
    </submittedName>
</protein>
<accession>A0A3A2ZTI3</accession>